<protein>
    <recommendedName>
        <fullName evidence="3">Rho termination factor N-terminal domain-containing protein</fullName>
    </recommendedName>
</protein>
<name>A0A895YAE1_9ACTN</name>
<dbReference type="EMBL" id="CP070499">
    <property type="protein sequence ID" value="QSB13222.1"/>
    <property type="molecule type" value="Genomic_DNA"/>
</dbReference>
<proteinExistence type="predicted"/>
<sequence length="134" mass="14549">MAESAELSHQVLLRVADFLRKLPADQLTELAAGEAKLEVVPKGGRRAAATTRPARPAPVTAEQIRAELTTLADPVAGRRWLLDQRLTVAQLVTAARELGVAVRAKPRKDEVLDQIVQSVIGRRLDFQALSRPGS</sequence>
<accession>A0A895YAE1</accession>
<dbReference type="Proteomes" id="UP000662857">
    <property type="component" value="Chromosome"/>
</dbReference>
<dbReference type="AlphaFoldDB" id="A0A895YAE1"/>
<organism evidence="1 2">
    <name type="scientific">Natronosporangium hydrolyticum</name>
    <dbReference type="NCBI Taxonomy" id="2811111"/>
    <lineage>
        <taxon>Bacteria</taxon>
        <taxon>Bacillati</taxon>
        <taxon>Actinomycetota</taxon>
        <taxon>Actinomycetes</taxon>
        <taxon>Micromonosporales</taxon>
        <taxon>Micromonosporaceae</taxon>
        <taxon>Natronosporangium</taxon>
    </lineage>
</organism>
<evidence type="ECO:0000313" key="2">
    <source>
        <dbReference type="Proteomes" id="UP000662857"/>
    </source>
</evidence>
<dbReference type="RefSeq" id="WP_239675301.1">
    <property type="nucleotide sequence ID" value="NZ_CP070499.1"/>
</dbReference>
<keyword evidence="2" id="KW-1185">Reference proteome</keyword>
<evidence type="ECO:0000313" key="1">
    <source>
        <dbReference type="EMBL" id="QSB13222.1"/>
    </source>
</evidence>
<evidence type="ECO:0008006" key="3">
    <source>
        <dbReference type="Google" id="ProtNLM"/>
    </source>
</evidence>
<reference evidence="1" key="1">
    <citation type="submission" date="2021-02" db="EMBL/GenBank/DDBJ databases">
        <title>Natrosporangium hydrolyticum gen. nov., sp. nov, a haloalkaliphilic actinobacterium from a soda solonchak soil.</title>
        <authorList>
            <person name="Sorokin D.Y."/>
            <person name="Khijniak T.V."/>
            <person name="Zakharycheva A.P."/>
            <person name="Boueva O.V."/>
            <person name="Ariskina E.V."/>
            <person name="Hahnke R.L."/>
            <person name="Bunk B."/>
            <person name="Sproer C."/>
            <person name="Schumann P."/>
            <person name="Evtushenko L.I."/>
            <person name="Kublanov I.V."/>
        </authorList>
    </citation>
    <scope>NUCLEOTIDE SEQUENCE</scope>
    <source>
        <strain evidence="1">DSM 106523</strain>
    </source>
</reference>
<dbReference type="KEGG" id="nhy:JQS43_16495"/>
<gene>
    <name evidence="1" type="ORF">JQS43_16495</name>
</gene>